<dbReference type="GO" id="GO:0005737">
    <property type="term" value="C:cytoplasm"/>
    <property type="evidence" value="ECO:0007669"/>
    <property type="project" value="TreeGrafter"/>
</dbReference>
<dbReference type="InterPro" id="IPR002893">
    <property type="entry name" value="Znf_MYND"/>
</dbReference>
<dbReference type="SUPFAM" id="SSF144232">
    <property type="entry name" value="HIT/MYND zinc finger-like"/>
    <property type="match status" value="1"/>
</dbReference>
<feature type="domain" description="MYND-type" evidence="7">
    <location>
        <begin position="273"/>
        <end position="312"/>
    </location>
</feature>
<organism evidence="8">
    <name type="scientific">Timema cristinae</name>
    <name type="common">Walking stick</name>
    <dbReference type="NCBI Taxonomy" id="61476"/>
    <lineage>
        <taxon>Eukaryota</taxon>
        <taxon>Metazoa</taxon>
        <taxon>Ecdysozoa</taxon>
        <taxon>Arthropoda</taxon>
        <taxon>Hexapoda</taxon>
        <taxon>Insecta</taxon>
        <taxon>Pterygota</taxon>
        <taxon>Neoptera</taxon>
        <taxon>Polyneoptera</taxon>
        <taxon>Phasmatodea</taxon>
        <taxon>Timematodea</taxon>
        <taxon>Timematoidea</taxon>
        <taxon>Timematidae</taxon>
        <taxon>Timema</taxon>
    </lineage>
</organism>
<proteinExistence type="predicted"/>
<dbReference type="SUPFAM" id="SSF82199">
    <property type="entry name" value="SET domain"/>
    <property type="match status" value="1"/>
</dbReference>
<keyword evidence="5" id="KW-0863">Zinc-finger</keyword>
<reference evidence="8" key="1">
    <citation type="submission" date="2020-11" db="EMBL/GenBank/DDBJ databases">
        <authorList>
            <person name="Tran Van P."/>
        </authorList>
    </citation>
    <scope>NUCLEOTIDE SEQUENCE</scope>
</reference>
<dbReference type="GO" id="GO:0008270">
    <property type="term" value="F:zinc ion binding"/>
    <property type="evidence" value="ECO:0007669"/>
    <property type="project" value="UniProtKB-KW"/>
</dbReference>
<dbReference type="AlphaFoldDB" id="A0A7R9DD01"/>
<keyword evidence="2" id="KW-0808">Transferase</keyword>
<keyword evidence="4" id="KW-0479">Metal-binding</keyword>
<accession>A0A7R9DD01</accession>
<dbReference type="InterPro" id="IPR011990">
    <property type="entry name" value="TPR-like_helical_dom_sf"/>
</dbReference>
<evidence type="ECO:0000256" key="5">
    <source>
        <dbReference type="ARBA" id="ARBA00022771"/>
    </source>
</evidence>
<dbReference type="Pfam" id="PF01753">
    <property type="entry name" value="zf-MYND"/>
    <property type="match status" value="1"/>
</dbReference>
<dbReference type="SUPFAM" id="SSF48452">
    <property type="entry name" value="TPR-like"/>
    <property type="match status" value="1"/>
</dbReference>
<dbReference type="GO" id="GO:0008168">
    <property type="term" value="F:methyltransferase activity"/>
    <property type="evidence" value="ECO:0007669"/>
    <property type="project" value="UniProtKB-KW"/>
</dbReference>
<dbReference type="PANTHER" id="PTHR46165">
    <property type="entry name" value="SET AND MYND DOMAIN-CONTAINING PROTEIN 4"/>
    <property type="match status" value="1"/>
</dbReference>
<evidence type="ECO:0000259" key="7">
    <source>
        <dbReference type="Pfam" id="PF01753"/>
    </source>
</evidence>
<evidence type="ECO:0000313" key="8">
    <source>
        <dbReference type="EMBL" id="CAD7412375.1"/>
    </source>
</evidence>
<evidence type="ECO:0000256" key="4">
    <source>
        <dbReference type="ARBA" id="ARBA00022723"/>
    </source>
</evidence>
<keyword evidence="1" id="KW-0489">Methyltransferase</keyword>
<keyword evidence="6" id="KW-0862">Zinc</keyword>
<sequence>MFSNNILSSGHLRQSNIDPGQLKVFSSLQKDEERFSFVFTLAESHKFEINPGPAAVKDGDAAKGLKDAGNRAFQSGDNKSALALYNKSVLKTPWTNVASRNLSVSVANRSAALYHLKQYQLALDDIAFVSTLDYPLELSYKVLDRKARCLLAMNQLKDALEAFKATLKALDGAKLPDERRMKWQSDIQIMIAMLARNKELTNDPLPPSVTVLTHVSGGRNKNYESASAAVNVCRSEEMGRYAVAATDIKAGHTVVVEKAYCSVLLAEHRYTHCFHCFNRLVAVVPCPHCCNVAFCSAACQQVALSTHHSVECPVLEVLWESGASVTCLMALRIMSQTNIRYFLDMREQLQQQEDAVYEPRVYQGSHYLSVYHLVRHHSHRSTDDWLQRTGMAVFLFRCLQVSGYFGENSSLSDHVLNQSFSGTHLNPDQLLVGGLLLRHLQSLQFNAHEISELQLGNKGEGKSVFLGGGLYPTLALFNHSCNPGVTRYFRGTLVVVRTVATHRQGEMLAENYGPIFTQDPRAQRQATLREQYHFECVCAPCRQDWPKFEDMNPGLLRFRCDSGDGCSQVLEVAAETDQFMLQCPTCRGYTNILKGLKTLQDTDAMFKVATSLADKGRVSEALSKFLDILSVLDKTLVPPFRDYHLCQQSVRTCMLKLGNLGTLAGTGT</sequence>
<evidence type="ECO:0000256" key="1">
    <source>
        <dbReference type="ARBA" id="ARBA00022603"/>
    </source>
</evidence>
<dbReference type="InterPro" id="IPR046341">
    <property type="entry name" value="SET_dom_sf"/>
</dbReference>
<evidence type="ECO:0000256" key="2">
    <source>
        <dbReference type="ARBA" id="ARBA00022679"/>
    </source>
</evidence>
<evidence type="ECO:0000256" key="6">
    <source>
        <dbReference type="ARBA" id="ARBA00022833"/>
    </source>
</evidence>
<dbReference type="PANTHER" id="PTHR46165:SF7">
    <property type="entry name" value="SET AND MYND DOMAIN-CONTAINING PROTEIN 4"/>
    <property type="match status" value="1"/>
</dbReference>
<dbReference type="Gene3D" id="2.170.270.10">
    <property type="entry name" value="SET domain"/>
    <property type="match status" value="1"/>
</dbReference>
<dbReference type="Gene3D" id="6.10.140.2220">
    <property type="match status" value="1"/>
</dbReference>
<dbReference type="InterPro" id="IPR044421">
    <property type="entry name" value="SMYD4_SET"/>
</dbReference>
<dbReference type="EMBL" id="OC322844">
    <property type="protein sequence ID" value="CAD7412375.1"/>
    <property type="molecule type" value="Genomic_DNA"/>
</dbReference>
<dbReference type="Gene3D" id="1.25.40.10">
    <property type="entry name" value="Tetratricopeptide repeat domain"/>
    <property type="match status" value="1"/>
</dbReference>
<dbReference type="GO" id="GO:0032259">
    <property type="term" value="P:methylation"/>
    <property type="evidence" value="ECO:0007669"/>
    <property type="project" value="UniProtKB-KW"/>
</dbReference>
<evidence type="ECO:0000256" key="3">
    <source>
        <dbReference type="ARBA" id="ARBA00022691"/>
    </source>
</evidence>
<protein>
    <recommendedName>
        <fullName evidence="7">MYND-type domain-containing protein</fullName>
    </recommendedName>
</protein>
<gene>
    <name evidence="8" type="ORF">TCEB3V08_LOCUS11359</name>
</gene>
<name>A0A7R9DD01_TIMCR</name>
<dbReference type="GO" id="GO:0005634">
    <property type="term" value="C:nucleus"/>
    <property type="evidence" value="ECO:0007669"/>
    <property type="project" value="TreeGrafter"/>
</dbReference>
<dbReference type="GO" id="GO:0042826">
    <property type="term" value="F:histone deacetylase binding"/>
    <property type="evidence" value="ECO:0007669"/>
    <property type="project" value="TreeGrafter"/>
</dbReference>
<dbReference type="Gene3D" id="1.10.220.160">
    <property type="match status" value="1"/>
</dbReference>
<dbReference type="InterPro" id="IPR052097">
    <property type="entry name" value="SET-MYND_domain_protein"/>
</dbReference>
<dbReference type="CDD" id="cd10536">
    <property type="entry name" value="SET_SMYD4"/>
    <property type="match status" value="1"/>
</dbReference>
<keyword evidence="3" id="KW-0949">S-adenosyl-L-methionine</keyword>